<dbReference type="AlphaFoldDB" id="A0A5C6M065"/>
<dbReference type="InterPro" id="IPR014710">
    <property type="entry name" value="RmlC-like_jellyroll"/>
</dbReference>
<accession>A0A5C6M065</accession>
<reference evidence="2 3" key="1">
    <citation type="submission" date="2019-08" db="EMBL/GenBank/DDBJ databases">
        <title>Whole genome sequencing of chitin degrading bacteria Chitinophaga pinensis YS16.</title>
        <authorList>
            <person name="Singh R.P."/>
            <person name="Manchanda G."/>
            <person name="Maurya I.K."/>
            <person name="Joshi N.K."/>
            <person name="Srivastava A.K."/>
        </authorList>
    </citation>
    <scope>NUCLEOTIDE SEQUENCE [LARGE SCALE GENOMIC DNA]</scope>
    <source>
        <strain evidence="2 3">YS-16</strain>
    </source>
</reference>
<sequence length="196" mass="22904">MQTDIQIYLHSIKAICPDLTDEELSLFASKLTLQQLDKKDLFIQAGKVQKALGFITQGLIRSFFVDLNGNEINVGFYAEGDYATHYPSFITRKPSSYTIQCIEQTTFFCLSFDDLQWIYQQCPKFERYGRLIAEEILKRQQARIESFVFQTAEERYLDFAEHHALLFNRVSLSHLSSYLGIERQTLTRIRQKLAHK</sequence>
<evidence type="ECO:0000313" key="3">
    <source>
        <dbReference type="Proteomes" id="UP000318815"/>
    </source>
</evidence>
<protein>
    <submittedName>
        <fullName evidence="2">Crp/Fnr family transcriptional regulator</fullName>
    </submittedName>
</protein>
<proteinExistence type="predicted"/>
<evidence type="ECO:0000313" key="2">
    <source>
        <dbReference type="EMBL" id="TWW01359.1"/>
    </source>
</evidence>
<gene>
    <name evidence="2" type="ORF">FEF09_04970</name>
</gene>
<evidence type="ECO:0000259" key="1">
    <source>
        <dbReference type="Pfam" id="PF00027"/>
    </source>
</evidence>
<comment type="caution">
    <text evidence="2">The sequence shown here is derived from an EMBL/GenBank/DDBJ whole genome shotgun (WGS) entry which is preliminary data.</text>
</comment>
<dbReference type="Gene3D" id="2.60.120.10">
    <property type="entry name" value="Jelly Rolls"/>
    <property type="match status" value="1"/>
</dbReference>
<dbReference type="Proteomes" id="UP000318815">
    <property type="component" value="Unassembled WGS sequence"/>
</dbReference>
<dbReference type="Pfam" id="PF00027">
    <property type="entry name" value="cNMP_binding"/>
    <property type="match status" value="1"/>
</dbReference>
<dbReference type="EMBL" id="VOHS01000004">
    <property type="protein sequence ID" value="TWW01359.1"/>
    <property type="molecule type" value="Genomic_DNA"/>
</dbReference>
<organism evidence="2 3">
    <name type="scientific">Chitinophaga pinensis</name>
    <dbReference type="NCBI Taxonomy" id="79329"/>
    <lineage>
        <taxon>Bacteria</taxon>
        <taxon>Pseudomonadati</taxon>
        <taxon>Bacteroidota</taxon>
        <taxon>Chitinophagia</taxon>
        <taxon>Chitinophagales</taxon>
        <taxon>Chitinophagaceae</taxon>
        <taxon>Chitinophaga</taxon>
    </lineage>
</organism>
<name>A0A5C6M065_9BACT</name>
<keyword evidence="3" id="KW-1185">Reference proteome</keyword>
<dbReference type="InterPro" id="IPR018490">
    <property type="entry name" value="cNMP-bd_dom_sf"/>
</dbReference>
<dbReference type="InterPro" id="IPR000595">
    <property type="entry name" value="cNMP-bd_dom"/>
</dbReference>
<dbReference type="RefSeq" id="WP_146304097.1">
    <property type="nucleotide sequence ID" value="NZ_VOHS01000004.1"/>
</dbReference>
<dbReference type="OrthoDB" id="663011at2"/>
<feature type="domain" description="Cyclic nucleotide-binding" evidence="1">
    <location>
        <begin position="34"/>
        <end position="121"/>
    </location>
</feature>
<dbReference type="SUPFAM" id="SSF51206">
    <property type="entry name" value="cAMP-binding domain-like"/>
    <property type="match status" value="1"/>
</dbReference>